<dbReference type="Gene3D" id="3.40.50.1010">
    <property type="entry name" value="5'-nuclease"/>
    <property type="match status" value="1"/>
</dbReference>
<evidence type="ECO:0000259" key="9">
    <source>
        <dbReference type="Pfam" id="PF01850"/>
    </source>
</evidence>
<organism evidence="10 11">
    <name type="scientific">Sphingomonas lenta</name>
    <dbReference type="NCBI Taxonomy" id="1141887"/>
    <lineage>
        <taxon>Bacteria</taxon>
        <taxon>Pseudomonadati</taxon>
        <taxon>Pseudomonadota</taxon>
        <taxon>Alphaproteobacteria</taxon>
        <taxon>Sphingomonadales</taxon>
        <taxon>Sphingomonadaceae</taxon>
        <taxon>Sphingomonas</taxon>
    </lineage>
</organism>
<comment type="caution">
    <text evidence="10">The sequence shown here is derived from an EMBL/GenBank/DDBJ whole genome shotgun (WGS) entry which is preliminary data.</text>
</comment>
<dbReference type="InterPro" id="IPR022907">
    <property type="entry name" value="VapC_family"/>
</dbReference>
<dbReference type="GO" id="GO:0016787">
    <property type="term" value="F:hydrolase activity"/>
    <property type="evidence" value="ECO:0007669"/>
    <property type="project" value="UniProtKB-KW"/>
</dbReference>
<feature type="binding site" evidence="8">
    <location>
        <position position="96"/>
    </location>
    <ligand>
        <name>Mg(2+)</name>
        <dbReference type="ChEBI" id="CHEBI:18420"/>
    </ligand>
</feature>
<dbReference type="PANTHER" id="PTHR33653">
    <property type="entry name" value="RIBONUCLEASE VAPC2"/>
    <property type="match status" value="1"/>
</dbReference>
<proteinExistence type="inferred from homology"/>
<keyword evidence="3 8" id="KW-0540">Nuclease</keyword>
<dbReference type="RefSeq" id="WP_095999390.1">
    <property type="nucleotide sequence ID" value="NZ_NSLI01000005.1"/>
</dbReference>
<dbReference type="GO" id="GO:0004540">
    <property type="term" value="F:RNA nuclease activity"/>
    <property type="evidence" value="ECO:0007669"/>
    <property type="project" value="InterPro"/>
</dbReference>
<gene>
    <name evidence="8" type="primary">vapC</name>
    <name evidence="10" type="ORF">CKY28_16025</name>
</gene>
<name>A0A2A2SBR9_9SPHN</name>
<dbReference type="Proteomes" id="UP000218151">
    <property type="component" value="Unassembled WGS sequence"/>
</dbReference>
<comment type="similarity">
    <text evidence="7 8">Belongs to the PINc/VapC protein family.</text>
</comment>
<evidence type="ECO:0000256" key="3">
    <source>
        <dbReference type="ARBA" id="ARBA00022722"/>
    </source>
</evidence>
<dbReference type="InterPro" id="IPR050556">
    <property type="entry name" value="Type_II_TA_system_RNase"/>
</dbReference>
<evidence type="ECO:0000256" key="2">
    <source>
        <dbReference type="ARBA" id="ARBA00022649"/>
    </source>
</evidence>
<comment type="cofactor">
    <cofactor evidence="1 8">
        <name>Mg(2+)</name>
        <dbReference type="ChEBI" id="CHEBI:18420"/>
    </cofactor>
</comment>
<dbReference type="InterPro" id="IPR002716">
    <property type="entry name" value="PIN_dom"/>
</dbReference>
<dbReference type="GO" id="GO:0090729">
    <property type="term" value="F:toxin activity"/>
    <property type="evidence" value="ECO:0007669"/>
    <property type="project" value="UniProtKB-KW"/>
</dbReference>
<feature type="domain" description="PIN" evidence="9">
    <location>
        <begin position="2"/>
        <end position="123"/>
    </location>
</feature>
<evidence type="ECO:0000256" key="4">
    <source>
        <dbReference type="ARBA" id="ARBA00022723"/>
    </source>
</evidence>
<dbReference type="HAMAP" id="MF_00265">
    <property type="entry name" value="VapC_Nob1"/>
    <property type="match status" value="1"/>
</dbReference>
<keyword evidence="4 8" id="KW-0479">Metal-binding</keyword>
<accession>A0A2A2SBR9</accession>
<comment type="function">
    <text evidence="8">Toxic component of a toxin-antitoxin (TA) system. An RNase.</text>
</comment>
<dbReference type="OrthoDB" id="9796690at2"/>
<evidence type="ECO:0000256" key="7">
    <source>
        <dbReference type="ARBA" id="ARBA00038093"/>
    </source>
</evidence>
<evidence type="ECO:0000313" key="10">
    <source>
        <dbReference type="EMBL" id="PAX06645.1"/>
    </source>
</evidence>
<evidence type="ECO:0000256" key="6">
    <source>
        <dbReference type="ARBA" id="ARBA00022842"/>
    </source>
</evidence>
<reference evidence="11" key="1">
    <citation type="submission" date="2017-09" db="EMBL/GenBank/DDBJ databases">
        <authorList>
            <person name="Feng G."/>
            <person name="Zhu H."/>
        </authorList>
    </citation>
    <scope>NUCLEOTIDE SEQUENCE [LARGE SCALE GENOMIC DNA]</scope>
    <source>
        <strain evidence="11">1PNM-20</strain>
    </source>
</reference>
<dbReference type="PANTHER" id="PTHR33653:SF1">
    <property type="entry name" value="RIBONUCLEASE VAPC2"/>
    <property type="match status" value="1"/>
</dbReference>
<dbReference type="CDD" id="cd18748">
    <property type="entry name" value="PIN_VapC4-5_FitB-like"/>
    <property type="match status" value="1"/>
</dbReference>
<dbReference type="EMBL" id="NSLI01000005">
    <property type="protein sequence ID" value="PAX06645.1"/>
    <property type="molecule type" value="Genomic_DNA"/>
</dbReference>
<dbReference type="GO" id="GO:0000287">
    <property type="term" value="F:magnesium ion binding"/>
    <property type="evidence" value="ECO:0007669"/>
    <property type="project" value="UniProtKB-UniRule"/>
</dbReference>
<dbReference type="SUPFAM" id="SSF88723">
    <property type="entry name" value="PIN domain-like"/>
    <property type="match status" value="1"/>
</dbReference>
<evidence type="ECO:0000256" key="1">
    <source>
        <dbReference type="ARBA" id="ARBA00001946"/>
    </source>
</evidence>
<dbReference type="EC" id="3.1.-.-" evidence="8"/>
<dbReference type="Pfam" id="PF01850">
    <property type="entry name" value="PIN"/>
    <property type="match status" value="1"/>
</dbReference>
<dbReference type="InterPro" id="IPR029060">
    <property type="entry name" value="PIN-like_dom_sf"/>
</dbReference>
<evidence type="ECO:0000256" key="5">
    <source>
        <dbReference type="ARBA" id="ARBA00022801"/>
    </source>
</evidence>
<keyword evidence="11" id="KW-1185">Reference proteome</keyword>
<feature type="binding site" evidence="8">
    <location>
        <position position="5"/>
    </location>
    <ligand>
        <name>Mg(2+)</name>
        <dbReference type="ChEBI" id="CHEBI:18420"/>
    </ligand>
</feature>
<sequence length="134" mass="14661">MYLLDTMIVSALVRDPHGKLAQRVARAPADGVATSIVCAAELWYGAERSGSARLRSQLEQVLRALPVLPFGDDADRRYGALRAALERKGQVIGGNDMLIAAHALSLDAMLVTDNLREFDRVDGLRTENWLRTTG</sequence>
<dbReference type="AlphaFoldDB" id="A0A2A2SBR9"/>
<evidence type="ECO:0000256" key="8">
    <source>
        <dbReference type="HAMAP-Rule" id="MF_00265"/>
    </source>
</evidence>
<keyword evidence="6 8" id="KW-0460">Magnesium</keyword>
<protein>
    <recommendedName>
        <fullName evidence="8">Ribonuclease VapC</fullName>
        <shortName evidence="8">RNase VapC</shortName>
        <ecNumber evidence="8">3.1.-.-</ecNumber>
    </recommendedName>
    <alternativeName>
        <fullName evidence="8">Toxin VapC</fullName>
    </alternativeName>
</protein>
<keyword evidence="2 8" id="KW-1277">Toxin-antitoxin system</keyword>
<keyword evidence="5 8" id="KW-0378">Hydrolase</keyword>
<keyword evidence="8" id="KW-0800">Toxin</keyword>
<evidence type="ECO:0000313" key="11">
    <source>
        <dbReference type="Proteomes" id="UP000218151"/>
    </source>
</evidence>